<evidence type="ECO:0000313" key="4">
    <source>
        <dbReference type="EMBL" id="MBM7637113.1"/>
    </source>
</evidence>
<evidence type="ECO:0000259" key="3">
    <source>
        <dbReference type="Pfam" id="PF04650"/>
    </source>
</evidence>
<dbReference type="NCBIfam" id="TIGR01168">
    <property type="entry name" value="YSIRK_signal"/>
    <property type="match status" value="1"/>
</dbReference>
<feature type="compositionally biased region" description="Polar residues" evidence="2">
    <location>
        <begin position="112"/>
        <end position="133"/>
    </location>
</feature>
<dbReference type="Proteomes" id="UP000809081">
    <property type="component" value="Unassembled WGS sequence"/>
</dbReference>
<feature type="non-terminal residue" evidence="4">
    <location>
        <position position="505"/>
    </location>
</feature>
<feature type="compositionally biased region" description="Low complexity" evidence="2">
    <location>
        <begin position="89"/>
        <end position="110"/>
    </location>
</feature>
<accession>A0ABS2PNV9</accession>
<name>A0ABS2PNV9_9STRE</name>
<feature type="region of interest" description="Disordered" evidence="2">
    <location>
        <begin position="89"/>
        <end position="135"/>
    </location>
</feature>
<dbReference type="InterPro" id="IPR005877">
    <property type="entry name" value="YSIRK_signal_dom"/>
</dbReference>
<keyword evidence="5" id="KW-1185">Reference proteome</keyword>
<proteinExistence type="predicted"/>
<dbReference type="EMBL" id="JAFBEI010000070">
    <property type="protein sequence ID" value="MBM7637113.1"/>
    <property type="molecule type" value="Genomic_DNA"/>
</dbReference>
<dbReference type="Pfam" id="PF04650">
    <property type="entry name" value="YSIRK_signal"/>
    <property type="match status" value="1"/>
</dbReference>
<protein>
    <recommendedName>
        <fullName evidence="3">YSIRK Gram-positive signal peptide domain-containing protein</fullName>
    </recommendedName>
</protein>
<keyword evidence="1" id="KW-0732">Signal</keyword>
<gene>
    <name evidence="4" type="ORF">JOC31_001957</name>
</gene>
<evidence type="ECO:0000313" key="5">
    <source>
        <dbReference type="Proteomes" id="UP000809081"/>
    </source>
</evidence>
<comment type="caution">
    <text evidence="4">The sequence shown here is derived from an EMBL/GenBank/DDBJ whole genome shotgun (WGS) entry which is preliminary data.</text>
</comment>
<evidence type="ECO:0000256" key="1">
    <source>
        <dbReference type="ARBA" id="ARBA00022729"/>
    </source>
</evidence>
<evidence type="ECO:0000256" key="2">
    <source>
        <dbReference type="SAM" id="MobiDB-lite"/>
    </source>
</evidence>
<reference evidence="4 5" key="1">
    <citation type="submission" date="2021-01" db="EMBL/GenBank/DDBJ databases">
        <title>Genomic Encyclopedia of Type Strains, Phase IV (KMG-IV): sequencing the most valuable type-strain genomes for metagenomic binning, comparative biology and taxonomic classification.</title>
        <authorList>
            <person name="Goeker M."/>
        </authorList>
    </citation>
    <scope>NUCLEOTIDE SEQUENCE [LARGE SCALE GENOMIC DNA]</scope>
    <source>
        <strain evidence="4 5">DSM 27513</strain>
    </source>
</reference>
<sequence length="505" mass="53398">MFNHNHEKKLKFSIRKFSVGVGSVVIGALLFLSPQVLADELGTTATQEVPSEQVASLATTVTDSSSVATSTEGVATTNAEVVSTNTEAATNTEVTSTNSVATSTESVVTSDEAASTQSEPVASTADTTSEPTLDSTPVAVASAPVAAATADTRTYSTSGTWALADEYADNDLVVEDVAASKGYATATTSIAREDGTVVNVTASIKPVDGNPEGIGYLANGADQSKYGATAEMFVGNPNPSTIPALGILTQPSDTEGGGDLRDKLNFSGKEASTILTLTFDQEVTNPIIDLSGVGGNSRIRFVTGYSRGSFNATYFELLTSDVTLEKASEGVNLTVTDTSIEVTDKNAFHRSVVDPTYSGFDEDSNRMPNVSPAGTGSIRLKGTFKEVQFKLYHESTPFTSFPTDEYETGTSYFINTSTTSNQAYSIGSDKINGNNKHYNDYVDYRNTYNNETTNSDLLRFSLRLENSTEQTGSVIVNYIDTDGNVIGTEYKDSTDVAVGTAYNTA</sequence>
<dbReference type="RefSeq" id="WP_205017956.1">
    <property type="nucleotide sequence ID" value="NZ_JAFBEI010000070.1"/>
</dbReference>
<feature type="domain" description="YSIRK Gram-positive signal peptide" evidence="3">
    <location>
        <begin position="7"/>
        <end position="32"/>
    </location>
</feature>
<organism evidence="4 5">
    <name type="scientific">Streptococcus saliviloxodontae</name>
    <dbReference type="NCBI Taxonomy" id="1349416"/>
    <lineage>
        <taxon>Bacteria</taxon>
        <taxon>Bacillati</taxon>
        <taxon>Bacillota</taxon>
        <taxon>Bacilli</taxon>
        <taxon>Lactobacillales</taxon>
        <taxon>Streptococcaceae</taxon>
        <taxon>Streptococcus</taxon>
    </lineage>
</organism>